<keyword evidence="1" id="KW-0812">Transmembrane</keyword>
<keyword evidence="3" id="KW-1185">Reference proteome</keyword>
<dbReference type="EMBL" id="JAULSW010000003">
    <property type="protein sequence ID" value="KAK3386946.1"/>
    <property type="molecule type" value="Genomic_DNA"/>
</dbReference>
<feature type="transmembrane region" description="Helical" evidence="1">
    <location>
        <begin position="39"/>
        <end position="58"/>
    </location>
</feature>
<feature type="transmembrane region" description="Helical" evidence="1">
    <location>
        <begin position="12"/>
        <end position="33"/>
    </location>
</feature>
<protein>
    <recommendedName>
        <fullName evidence="4">Transmembrane protein</fullName>
    </recommendedName>
</protein>
<evidence type="ECO:0000313" key="3">
    <source>
        <dbReference type="Proteomes" id="UP001285441"/>
    </source>
</evidence>
<keyword evidence="1" id="KW-1133">Transmembrane helix</keyword>
<organism evidence="2 3">
    <name type="scientific">Podospora didyma</name>
    <dbReference type="NCBI Taxonomy" id="330526"/>
    <lineage>
        <taxon>Eukaryota</taxon>
        <taxon>Fungi</taxon>
        <taxon>Dikarya</taxon>
        <taxon>Ascomycota</taxon>
        <taxon>Pezizomycotina</taxon>
        <taxon>Sordariomycetes</taxon>
        <taxon>Sordariomycetidae</taxon>
        <taxon>Sordariales</taxon>
        <taxon>Podosporaceae</taxon>
        <taxon>Podospora</taxon>
    </lineage>
</organism>
<dbReference type="Proteomes" id="UP001285441">
    <property type="component" value="Unassembled WGS sequence"/>
</dbReference>
<name>A0AAE0U123_9PEZI</name>
<reference evidence="2" key="2">
    <citation type="submission" date="2023-06" db="EMBL/GenBank/DDBJ databases">
        <authorList>
            <consortium name="Lawrence Berkeley National Laboratory"/>
            <person name="Haridas S."/>
            <person name="Hensen N."/>
            <person name="Bonometti L."/>
            <person name="Westerberg I."/>
            <person name="Brannstrom I.O."/>
            <person name="Guillou S."/>
            <person name="Cros-Aarteil S."/>
            <person name="Calhoun S."/>
            <person name="Kuo A."/>
            <person name="Mondo S."/>
            <person name="Pangilinan J."/>
            <person name="Riley R."/>
            <person name="LaButti K."/>
            <person name="Andreopoulos B."/>
            <person name="Lipzen A."/>
            <person name="Chen C."/>
            <person name="Yanf M."/>
            <person name="Daum C."/>
            <person name="Ng V."/>
            <person name="Clum A."/>
            <person name="Steindorff A."/>
            <person name="Ohm R."/>
            <person name="Martin F."/>
            <person name="Silar P."/>
            <person name="Natvig D."/>
            <person name="Lalanne C."/>
            <person name="Gautier V."/>
            <person name="Ament-velasquez S.L."/>
            <person name="Kruys A."/>
            <person name="Hutchinson M.I."/>
            <person name="Powell A.J."/>
            <person name="Barry K."/>
            <person name="Miller A.N."/>
            <person name="Grigoriev I.V."/>
            <person name="Debuchy R."/>
            <person name="Gladieux P."/>
            <person name="Thoren M.H."/>
            <person name="Johannesson H."/>
        </authorList>
    </citation>
    <scope>NUCLEOTIDE SEQUENCE</scope>
    <source>
        <strain evidence="2">CBS 232.78</strain>
    </source>
</reference>
<accession>A0AAE0U123</accession>
<evidence type="ECO:0000313" key="2">
    <source>
        <dbReference type="EMBL" id="KAK3386946.1"/>
    </source>
</evidence>
<sequence length="64" mass="7529">MNVWCETNNGWARVVGIFLYLLHAHCHVCCLWVSKTCNFVLMCVCVCVCMLCFLRRSLSKERER</sequence>
<reference evidence="2" key="1">
    <citation type="journal article" date="2023" name="Mol. Phylogenet. Evol.">
        <title>Genome-scale phylogeny and comparative genomics of the fungal order Sordariales.</title>
        <authorList>
            <person name="Hensen N."/>
            <person name="Bonometti L."/>
            <person name="Westerberg I."/>
            <person name="Brannstrom I.O."/>
            <person name="Guillou S."/>
            <person name="Cros-Aarteil S."/>
            <person name="Calhoun S."/>
            <person name="Haridas S."/>
            <person name="Kuo A."/>
            <person name="Mondo S."/>
            <person name="Pangilinan J."/>
            <person name="Riley R."/>
            <person name="LaButti K."/>
            <person name="Andreopoulos B."/>
            <person name="Lipzen A."/>
            <person name="Chen C."/>
            <person name="Yan M."/>
            <person name="Daum C."/>
            <person name="Ng V."/>
            <person name="Clum A."/>
            <person name="Steindorff A."/>
            <person name="Ohm R.A."/>
            <person name="Martin F."/>
            <person name="Silar P."/>
            <person name="Natvig D.O."/>
            <person name="Lalanne C."/>
            <person name="Gautier V."/>
            <person name="Ament-Velasquez S.L."/>
            <person name="Kruys A."/>
            <person name="Hutchinson M.I."/>
            <person name="Powell A.J."/>
            <person name="Barry K."/>
            <person name="Miller A.N."/>
            <person name="Grigoriev I.V."/>
            <person name="Debuchy R."/>
            <person name="Gladieux P."/>
            <person name="Hiltunen Thoren M."/>
            <person name="Johannesson H."/>
        </authorList>
    </citation>
    <scope>NUCLEOTIDE SEQUENCE</scope>
    <source>
        <strain evidence="2">CBS 232.78</strain>
    </source>
</reference>
<keyword evidence="1" id="KW-0472">Membrane</keyword>
<proteinExistence type="predicted"/>
<gene>
    <name evidence="2" type="ORF">B0H63DRAFT_143502</name>
</gene>
<comment type="caution">
    <text evidence="2">The sequence shown here is derived from an EMBL/GenBank/DDBJ whole genome shotgun (WGS) entry which is preliminary data.</text>
</comment>
<dbReference type="AlphaFoldDB" id="A0AAE0U123"/>
<evidence type="ECO:0000256" key="1">
    <source>
        <dbReference type="SAM" id="Phobius"/>
    </source>
</evidence>
<evidence type="ECO:0008006" key="4">
    <source>
        <dbReference type="Google" id="ProtNLM"/>
    </source>
</evidence>